<evidence type="ECO:0000256" key="3">
    <source>
        <dbReference type="ARBA" id="ARBA00008370"/>
    </source>
</evidence>
<dbReference type="InterPro" id="IPR020164">
    <property type="entry name" value="Cyt_c_Oxase_assmbl_COX16"/>
</dbReference>
<comment type="subcellular location">
    <subcellularLocation>
        <location evidence="2">Mitochondrion inner membrane</location>
        <topology evidence="2">Single-pass membrane protein</topology>
    </subcellularLocation>
</comment>
<evidence type="ECO:0000256" key="8">
    <source>
        <dbReference type="ARBA" id="ARBA00022989"/>
    </source>
</evidence>
<dbReference type="PANTHER" id="PTHR17130:SF14">
    <property type="entry name" value="CYTOCHROME C OXIDASE ASSEMBLY PROTEIN COX16 HOMOLOG, MITOCHONDRIAL"/>
    <property type="match status" value="1"/>
</dbReference>
<keyword evidence="10 12" id="KW-0472">Membrane</keyword>
<evidence type="ECO:0000256" key="6">
    <source>
        <dbReference type="ARBA" id="ARBA00022692"/>
    </source>
</evidence>
<evidence type="ECO:0000256" key="1">
    <source>
        <dbReference type="ARBA" id="ARBA00002490"/>
    </source>
</evidence>
<evidence type="ECO:0000313" key="13">
    <source>
        <dbReference type="EMBL" id="KZT44025.1"/>
    </source>
</evidence>
<keyword evidence="8 12" id="KW-1133">Transmembrane helix</keyword>
<keyword evidence="7" id="KW-0999">Mitochondrion inner membrane</keyword>
<evidence type="ECO:0000256" key="10">
    <source>
        <dbReference type="ARBA" id="ARBA00023136"/>
    </source>
</evidence>
<comment type="similarity">
    <text evidence="3">Belongs to the COX16 family.</text>
</comment>
<dbReference type="GO" id="GO:0005743">
    <property type="term" value="C:mitochondrial inner membrane"/>
    <property type="evidence" value="ECO:0007669"/>
    <property type="project" value="UniProtKB-SubCell"/>
</dbReference>
<comment type="function">
    <text evidence="1">Required for the assembly of the mitochondrial respiratory chain complex IV (CIV), also known as cytochrome c oxidase. May participate in merging the COX1 and COX2 assembly lines.</text>
</comment>
<evidence type="ECO:0000256" key="4">
    <source>
        <dbReference type="ARBA" id="ARBA00015368"/>
    </source>
</evidence>
<keyword evidence="9" id="KW-0496">Mitochondrion</keyword>
<keyword evidence="14" id="KW-1185">Reference proteome</keyword>
<evidence type="ECO:0000256" key="11">
    <source>
        <dbReference type="SAM" id="MobiDB-lite"/>
    </source>
</evidence>
<name>A0A166ISI3_9AGAM</name>
<evidence type="ECO:0000313" key="14">
    <source>
        <dbReference type="Proteomes" id="UP000076798"/>
    </source>
</evidence>
<evidence type="ECO:0000256" key="9">
    <source>
        <dbReference type="ARBA" id="ARBA00023128"/>
    </source>
</evidence>
<dbReference type="GO" id="GO:0033617">
    <property type="term" value="P:mitochondrial respiratory chain complex IV assembly"/>
    <property type="evidence" value="ECO:0007669"/>
    <property type="project" value="TreeGrafter"/>
</dbReference>
<reference evidence="13 14" key="1">
    <citation type="journal article" date="2016" name="Mol. Biol. Evol.">
        <title>Comparative Genomics of Early-Diverging Mushroom-Forming Fungi Provides Insights into the Origins of Lignocellulose Decay Capabilities.</title>
        <authorList>
            <person name="Nagy L.G."/>
            <person name="Riley R."/>
            <person name="Tritt A."/>
            <person name="Adam C."/>
            <person name="Daum C."/>
            <person name="Floudas D."/>
            <person name="Sun H."/>
            <person name="Yadav J.S."/>
            <person name="Pangilinan J."/>
            <person name="Larsson K.H."/>
            <person name="Matsuura K."/>
            <person name="Barry K."/>
            <person name="Labutti K."/>
            <person name="Kuo R."/>
            <person name="Ohm R.A."/>
            <person name="Bhattacharya S.S."/>
            <person name="Shirouzu T."/>
            <person name="Yoshinaga Y."/>
            <person name="Martin F.M."/>
            <person name="Grigoriev I.V."/>
            <person name="Hibbett D.S."/>
        </authorList>
    </citation>
    <scope>NUCLEOTIDE SEQUENCE [LARGE SCALE GENOMIC DNA]</scope>
    <source>
        <strain evidence="13 14">HHB10207 ss-3</strain>
    </source>
</reference>
<protein>
    <recommendedName>
        <fullName evidence="4">Cytochrome c oxidase assembly protein COX16, mitochondrial</fullName>
    </recommendedName>
    <alternativeName>
        <fullName evidence="5">Cytochrome c oxidase assembly protein cox16, mitochondrial</fullName>
    </alternativeName>
</protein>
<dbReference type="Pfam" id="PF14138">
    <property type="entry name" value="COX16"/>
    <property type="match status" value="1"/>
</dbReference>
<gene>
    <name evidence="13" type="ORF">SISSUDRAFT_1039292</name>
</gene>
<dbReference type="OrthoDB" id="5516033at2759"/>
<evidence type="ECO:0000256" key="2">
    <source>
        <dbReference type="ARBA" id="ARBA00004434"/>
    </source>
</evidence>
<keyword evidence="6 12" id="KW-0812">Transmembrane</keyword>
<evidence type="ECO:0000256" key="12">
    <source>
        <dbReference type="SAM" id="Phobius"/>
    </source>
</evidence>
<organism evidence="13 14">
    <name type="scientific">Sistotremastrum suecicum HHB10207 ss-3</name>
    <dbReference type="NCBI Taxonomy" id="1314776"/>
    <lineage>
        <taxon>Eukaryota</taxon>
        <taxon>Fungi</taxon>
        <taxon>Dikarya</taxon>
        <taxon>Basidiomycota</taxon>
        <taxon>Agaricomycotina</taxon>
        <taxon>Agaricomycetes</taxon>
        <taxon>Sistotremastrales</taxon>
        <taxon>Sistotremastraceae</taxon>
        <taxon>Sistotremastrum</taxon>
    </lineage>
</organism>
<dbReference type="EMBL" id="KV428005">
    <property type="protein sequence ID" value="KZT44025.1"/>
    <property type="molecule type" value="Genomic_DNA"/>
</dbReference>
<feature type="region of interest" description="Disordered" evidence="11">
    <location>
        <begin position="89"/>
        <end position="116"/>
    </location>
</feature>
<evidence type="ECO:0000256" key="7">
    <source>
        <dbReference type="ARBA" id="ARBA00022792"/>
    </source>
</evidence>
<evidence type="ECO:0000256" key="5">
    <source>
        <dbReference type="ARBA" id="ARBA00019222"/>
    </source>
</evidence>
<dbReference type="STRING" id="1314776.A0A166ISI3"/>
<sequence length="116" mass="13330">MTVFSSSQPRASSKVGQAVRRHPSLFAIPFLVLMVGASFGLQTFTQVRYEVHDGKRSQVSKEEELGLNKRRRKFDIREEYYRLQSAGDQDWEPKRVARPPGVPEWGVPPVDEKKEN</sequence>
<accession>A0A166ISI3</accession>
<dbReference type="PANTHER" id="PTHR17130">
    <property type="entry name" value="MITOCHONDRIAL OUTER MEMBRANE PROTEIN 25"/>
    <property type="match status" value="1"/>
</dbReference>
<dbReference type="AlphaFoldDB" id="A0A166ISI3"/>
<proteinExistence type="inferred from homology"/>
<dbReference type="Proteomes" id="UP000076798">
    <property type="component" value="Unassembled WGS sequence"/>
</dbReference>
<feature type="transmembrane region" description="Helical" evidence="12">
    <location>
        <begin position="26"/>
        <end position="47"/>
    </location>
</feature>